<dbReference type="InterPro" id="IPR027417">
    <property type="entry name" value="P-loop_NTPase"/>
</dbReference>
<keyword evidence="4" id="KW-1185">Reference proteome</keyword>
<accession>A0A6N7J393</accession>
<dbReference type="Gene3D" id="3.30.450.380">
    <property type="match status" value="1"/>
</dbReference>
<evidence type="ECO:0000256" key="1">
    <source>
        <dbReference type="ARBA" id="ARBA00006611"/>
    </source>
</evidence>
<name>A0A6N7J393_9FIRM</name>
<comment type="similarity">
    <text evidence="1">Belongs to the GSP E family.</text>
</comment>
<dbReference type="GO" id="GO:0016887">
    <property type="term" value="F:ATP hydrolysis activity"/>
    <property type="evidence" value="ECO:0007669"/>
    <property type="project" value="InterPro"/>
</dbReference>
<dbReference type="Proteomes" id="UP000460257">
    <property type="component" value="Unassembled WGS sequence"/>
</dbReference>
<feature type="domain" description="Bacterial type II secretion system protein E" evidence="2">
    <location>
        <begin position="70"/>
        <end position="347"/>
    </location>
</feature>
<evidence type="ECO:0000313" key="3">
    <source>
        <dbReference type="EMBL" id="MQN02080.1"/>
    </source>
</evidence>
<comment type="caution">
    <text evidence="3">The sequence shown here is derived from an EMBL/GenBank/DDBJ whole genome shotgun (WGS) entry which is preliminary data.</text>
</comment>
<organism evidence="3 4">
    <name type="scientific">Candidatus Weimeria bifida</name>
    <dbReference type="NCBI Taxonomy" id="2599074"/>
    <lineage>
        <taxon>Bacteria</taxon>
        <taxon>Bacillati</taxon>
        <taxon>Bacillota</taxon>
        <taxon>Clostridia</taxon>
        <taxon>Lachnospirales</taxon>
        <taxon>Lachnospiraceae</taxon>
        <taxon>Candidatus Weimeria</taxon>
    </lineage>
</organism>
<proteinExistence type="inferred from homology"/>
<dbReference type="SUPFAM" id="SSF52540">
    <property type="entry name" value="P-loop containing nucleoside triphosphate hydrolases"/>
    <property type="match status" value="1"/>
</dbReference>
<reference evidence="3" key="1">
    <citation type="journal article" date="2020" name="Appl. Environ. Microbiol.">
        <title>Medium-Chain Fatty Acid Synthesis by 'Candidatus Weimeria bifida' gen. nov., sp. nov., and 'Candidatus Pseudoramibacter fermentans' sp. nov.</title>
        <authorList>
            <person name="Scarborough M.J."/>
            <person name="Myers K.S."/>
            <person name="Donohue T.J."/>
            <person name="Noguera D.R."/>
        </authorList>
    </citation>
    <scope>NUCLEOTIDE SEQUENCE</scope>
    <source>
        <strain evidence="3">LCO1.1</strain>
    </source>
</reference>
<evidence type="ECO:0000313" key="4">
    <source>
        <dbReference type="Proteomes" id="UP000460257"/>
    </source>
</evidence>
<dbReference type="EMBL" id="VOGC01000007">
    <property type="protein sequence ID" value="MQN02080.1"/>
    <property type="molecule type" value="Genomic_DNA"/>
</dbReference>
<gene>
    <name evidence="3" type="ORF">FRC54_09310</name>
</gene>
<dbReference type="InterPro" id="IPR050921">
    <property type="entry name" value="T4SS_GSP_E_ATPase"/>
</dbReference>
<sequence>MRRLSENEEALSEHIREEIIGDVDVSRDLTDDEIRSHIREWLLEEGHEYEIPLQERILMEERIFNSLRKLDILEELLSDDEITEIMVNGPENIFIEKKGHLFKSPLKFSSKEKLSDVIQQIAAERNKIINESSPILDTRLPDGSRINIILPPIALNQGVLTIRRFPKEKITMKKLIELGSVSTEIVDFLRILITAGYNIFISGGTGSGKTTFLNALTEFIPKGERVITIEDSAELQVIGIENLVRLEARDKNLEGNLEVTIRDLVKASLRMRPDRIIVGECRGAEALEVLQAFNTGHDGSLSTGHANSAKDMLSRLETMVLMGMELPVSAIRAQIASGVDILVHLGRLSDGSRKLLEVSEVRGIEDGEIVISPIFQYSEDGTKKWERKGKLENTRKLSMAGLLDEARSCCS</sequence>
<protein>
    <submittedName>
        <fullName evidence="3">CpaF family protein</fullName>
    </submittedName>
</protein>
<dbReference type="InterPro" id="IPR001482">
    <property type="entry name" value="T2SS/T4SS_dom"/>
</dbReference>
<dbReference type="PANTHER" id="PTHR30486:SF6">
    <property type="entry name" value="TYPE IV PILUS RETRACTATION ATPASE PILT"/>
    <property type="match status" value="1"/>
</dbReference>
<dbReference type="Pfam" id="PF00437">
    <property type="entry name" value="T2SSE"/>
    <property type="match status" value="1"/>
</dbReference>
<evidence type="ECO:0000259" key="2">
    <source>
        <dbReference type="Pfam" id="PF00437"/>
    </source>
</evidence>
<dbReference type="PANTHER" id="PTHR30486">
    <property type="entry name" value="TWITCHING MOTILITY PROTEIN PILT"/>
    <property type="match status" value="1"/>
</dbReference>
<dbReference type="CDD" id="cd01130">
    <property type="entry name" value="VirB11-like_ATPase"/>
    <property type="match status" value="1"/>
</dbReference>
<dbReference type="Gene3D" id="3.40.50.300">
    <property type="entry name" value="P-loop containing nucleotide triphosphate hydrolases"/>
    <property type="match status" value="1"/>
</dbReference>
<dbReference type="AlphaFoldDB" id="A0A6N7J393"/>